<proteinExistence type="inferred from homology"/>
<comment type="caution">
    <text evidence="6">The sequence shown here is derived from an EMBL/GenBank/DDBJ whole genome shotgun (WGS) entry which is preliminary data.</text>
</comment>
<dbReference type="AlphaFoldDB" id="A0A9D1T5C1"/>
<dbReference type="Proteomes" id="UP000886723">
    <property type="component" value="Unassembled WGS sequence"/>
</dbReference>
<evidence type="ECO:0000256" key="2">
    <source>
        <dbReference type="ARBA" id="ARBA00022448"/>
    </source>
</evidence>
<dbReference type="InterPro" id="IPR006059">
    <property type="entry name" value="SBP"/>
</dbReference>
<accession>A0A9D1T5C1</accession>
<keyword evidence="2" id="KW-0813">Transport</keyword>
<protein>
    <submittedName>
        <fullName evidence="6">Sugar ABC transporter substrate-binding protein</fullName>
    </submittedName>
</protein>
<dbReference type="GO" id="GO:0015768">
    <property type="term" value="P:maltose transport"/>
    <property type="evidence" value="ECO:0007669"/>
    <property type="project" value="TreeGrafter"/>
</dbReference>
<comment type="similarity">
    <text evidence="1">Belongs to the bacterial solute-binding protein 1 family.</text>
</comment>
<dbReference type="EMBL" id="DVON01000019">
    <property type="protein sequence ID" value="HIV11639.1"/>
    <property type="molecule type" value="Genomic_DNA"/>
</dbReference>
<feature type="signal peptide" evidence="5">
    <location>
        <begin position="1"/>
        <end position="21"/>
    </location>
</feature>
<dbReference type="PANTHER" id="PTHR30061">
    <property type="entry name" value="MALTOSE-BINDING PERIPLASMIC PROTEIN"/>
    <property type="match status" value="1"/>
</dbReference>
<evidence type="ECO:0000313" key="6">
    <source>
        <dbReference type="EMBL" id="HIV11639.1"/>
    </source>
</evidence>
<feature type="chain" id="PRO_5039291292" evidence="5">
    <location>
        <begin position="22"/>
        <end position="446"/>
    </location>
</feature>
<dbReference type="GO" id="GO:0042956">
    <property type="term" value="P:maltodextrin transmembrane transport"/>
    <property type="evidence" value="ECO:0007669"/>
    <property type="project" value="TreeGrafter"/>
</dbReference>
<keyword evidence="3 5" id="KW-0732">Signal</keyword>
<dbReference type="GO" id="GO:0055052">
    <property type="term" value="C:ATP-binding cassette (ABC) transporter complex, substrate-binding subunit-containing"/>
    <property type="evidence" value="ECO:0007669"/>
    <property type="project" value="TreeGrafter"/>
</dbReference>
<reference evidence="6" key="1">
    <citation type="submission" date="2020-10" db="EMBL/GenBank/DDBJ databases">
        <authorList>
            <person name="Gilroy R."/>
        </authorList>
    </citation>
    <scope>NUCLEOTIDE SEQUENCE</scope>
    <source>
        <strain evidence="6">ChiBcec2-4451</strain>
    </source>
</reference>
<dbReference type="GO" id="GO:1901982">
    <property type="term" value="F:maltose binding"/>
    <property type="evidence" value="ECO:0007669"/>
    <property type="project" value="TreeGrafter"/>
</dbReference>
<dbReference type="PROSITE" id="PS51257">
    <property type="entry name" value="PROKAR_LIPOPROTEIN"/>
    <property type="match status" value="1"/>
</dbReference>
<evidence type="ECO:0000313" key="7">
    <source>
        <dbReference type="Proteomes" id="UP000886723"/>
    </source>
</evidence>
<gene>
    <name evidence="6" type="ORF">IAA63_00675</name>
</gene>
<feature type="region of interest" description="Disordered" evidence="4">
    <location>
        <begin position="25"/>
        <end position="50"/>
    </location>
</feature>
<sequence>MKKRKLMALLLAGGMVTSMLAGCGNGTESAGNDQSAGTEEEESSQDNENEGKVLTMMTYIDPNGGDATQEKVWEVYQRFTEETGIEIELNVVPWDQTESKVVITNQAGSPCDIALISSQKMPSLVNSGALLSLDEMIDADMNRDEISDAVWNAGTYSGDGKVYCLLSSVHSRGLWYNKDYVQDPPETWDELVSTAQQVMEENEDVYGFGFWGGKHYGSGETAIAPFSWAGGGTLANDDGSAAWANDAVADAIRFMSDCVNEYKITPEMCLNVSDYNDVTQQFAAGNIAMILDGSYAKTGIETGSGDISKFGFVPYPAKEEGGERPFFTNGWAWAIPSKSKQPELAWEFIKWFYGKDVQIDHSKVEGGLPVTKEAQEDPEIMAGELEKAFIENINANGRSMDPFSYYQEGLEQLAVASATYCLDPGSDLDALLEEAQNAFNEKYYSE</sequence>
<dbReference type="SUPFAM" id="SSF53850">
    <property type="entry name" value="Periplasmic binding protein-like II"/>
    <property type="match status" value="1"/>
</dbReference>
<dbReference type="Pfam" id="PF13416">
    <property type="entry name" value="SBP_bac_8"/>
    <property type="match status" value="1"/>
</dbReference>
<evidence type="ECO:0000256" key="1">
    <source>
        <dbReference type="ARBA" id="ARBA00008520"/>
    </source>
</evidence>
<name>A0A9D1T5C1_9FIRM</name>
<evidence type="ECO:0000256" key="3">
    <source>
        <dbReference type="ARBA" id="ARBA00022729"/>
    </source>
</evidence>
<reference evidence="6" key="2">
    <citation type="journal article" date="2021" name="PeerJ">
        <title>Extensive microbial diversity within the chicken gut microbiome revealed by metagenomics and culture.</title>
        <authorList>
            <person name="Gilroy R."/>
            <person name="Ravi A."/>
            <person name="Getino M."/>
            <person name="Pursley I."/>
            <person name="Horton D.L."/>
            <person name="Alikhan N.F."/>
            <person name="Baker D."/>
            <person name="Gharbi K."/>
            <person name="Hall N."/>
            <person name="Watson M."/>
            <person name="Adriaenssens E.M."/>
            <person name="Foster-Nyarko E."/>
            <person name="Jarju S."/>
            <person name="Secka A."/>
            <person name="Antonio M."/>
            <person name="Oren A."/>
            <person name="Chaudhuri R.R."/>
            <person name="La Ragione R."/>
            <person name="Hildebrand F."/>
            <person name="Pallen M.J."/>
        </authorList>
    </citation>
    <scope>NUCLEOTIDE SEQUENCE</scope>
    <source>
        <strain evidence="6">ChiBcec2-4451</strain>
    </source>
</reference>
<dbReference type="Gene3D" id="3.40.190.10">
    <property type="entry name" value="Periplasmic binding protein-like II"/>
    <property type="match status" value="1"/>
</dbReference>
<evidence type="ECO:0000256" key="4">
    <source>
        <dbReference type="SAM" id="MobiDB-lite"/>
    </source>
</evidence>
<evidence type="ECO:0000256" key="5">
    <source>
        <dbReference type="SAM" id="SignalP"/>
    </source>
</evidence>
<dbReference type="PANTHER" id="PTHR30061:SF50">
    <property type="entry name" value="MALTOSE_MALTODEXTRIN-BINDING PERIPLASMIC PROTEIN"/>
    <property type="match status" value="1"/>
</dbReference>
<feature type="compositionally biased region" description="Polar residues" evidence="4">
    <location>
        <begin position="26"/>
        <end position="37"/>
    </location>
</feature>
<feature type="compositionally biased region" description="Acidic residues" evidence="4">
    <location>
        <begin position="38"/>
        <end position="48"/>
    </location>
</feature>
<dbReference type="CDD" id="cd13585">
    <property type="entry name" value="PBP2_TMBP_like"/>
    <property type="match status" value="1"/>
</dbReference>
<organism evidence="6 7">
    <name type="scientific">Candidatus Pullilachnospira stercoravium</name>
    <dbReference type="NCBI Taxonomy" id="2840913"/>
    <lineage>
        <taxon>Bacteria</taxon>
        <taxon>Bacillati</taxon>
        <taxon>Bacillota</taxon>
        <taxon>Clostridia</taxon>
        <taxon>Lachnospirales</taxon>
        <taxon>Lachnospiraceae</taxon>
        <taxon>Lachnospiraceae incertae sedis</taxon>
        <taxon>Candidatus Pullilachnospira</taxon>
    </lineage>
</organism>